<dbReference type="Pfam" id="PF14700">
    <property type="entry name" value="RPOL_N"/>
    <property type="match status" value="1"/>
</dbReference>
<keyword evidence="6 11" id="KW-0548">Nucleotidyltransferase</keyword>
<comment type="subcellular location">
    <subcellularLocation>
        <location evidence="2">Mitochondrion</location>
    </subcellularLocation>
</comment>
<dbReference type="InterPro" id="IPR002092">
    <property type="entry name" value="DNA-dir_Rpol_phage-type"/>
</dbReference>
<reference evidence="15" key="1">
    <citation type="submission" date="2021-12" db="EMBL/GenBank/DDBJ databases">
        <title>Convergent genome expansion in fungi linked to evolution of root-endophyte symbiosis.</title>
        <authorList>
            <consortium name="DOE Joint Genome Institute"/>
            <person name="Ke Y.-H."/>
            <person name="Bonito G."/>
            <person name="Liao H.-L."/>
            <person name="Looney B."/>
            <person name="Rojas-Flechas A."/>
            <person name="Nash J."/>
            <person name="Hameed K."/>
            <person name="Schadt C."/>
            <person name="Martin F."/>
            <person name="Crous P.W."/>
            <person name="Miettinen O."/>
            <person name="Magnuson J.K."/>
            <person name="Labbe J."/>
            <person name="Jacobson D."/>
            <person name="Doktycz M.J."/>
            <person name="Veneault-Fourrey C."/>
            <person name="Kuo A."/>
            <person name="Mondo S."/>
            <person name="Calhoun S."/>
            <person name="Riley R."/>
            <person name="Ohm R."/>
            <person name="LaButti K."/>
            <person name="Andreopoulos B."/>
            <person name="Pangilinan J."/>
            <person name="Nolan M."/>
            <person name="Tritt A."/>
            <person name="Clum A."/>
            <person name="Lipzen A."/>
            <person name="Daum C."/>
            <person name="Barry K."/>
            <person name="Grigoriev I.V."/>
            <person name="Vilgalys R."/>
        </authorList>
    </citation>
    <scope>NUCLEOTIDE SEQUENCE</scope>
    <source>
        <strain evidence="15">PMI_201</strain>
    </source>
</reference>
<evidence type="ECO:0000256" key="1">
    <source>
        <dbReference type="ARBA" id="ARBA00004026"/>
    </source>
</evidence>
<dbReference type="InterPro" id="IPR037159">
    <property type="entry name" value="RNA_POL_N_sf"/>
</dbReference>
<evidence type="ECO:0000313" key="15">
    <source>
        <dbReference type="EMBL" id="KAH8696531.1"/>
    </source>
</evidence>
<evidence type="ECO:0000256" key="4">
    <source>
        <dbReference type="ARBA" id="ARBA00022478"/>
    </source>
</evidence>
<dbReference type="PANTHER" id="PTHR10102:SF0">
    <property type="entry name" value="DNA-DIRECTED RNA POLYMERASE, MITOCHONDRIAL"/>
    <property type="match status" value="1"/>
</dbReference>
<evidence type="ECO:0000256" key="12">
    <source>
        <dbReference type="SAM" id="Coils"/>
    </source>
</evidence>
<evidence type="ECO:0000256" key="7">
    <source>
        <dbReference type="ARBA" id="ARBA00022946"/>
    </source>
</evidence>
<dbReference type="Gene3D" id="1.10.150.20">
    <property type="entry name" value="5' to 3' exonuclease, C-terminal subdomain"/>
    <property type="match status" value="1"/>
</dbReference>
<dbReference type="PROSITE" id="PS00900">
    <property type="entry name" value="RNA_POL_PHAGE_1"/>
    <property type="match status" value="1"/>
</dbReference>
<comment type="caution">
    <text evidence="15">The sequence shown here is derived from an EMBL/GenBank/DDBJ whole genome shotgun (WGS) entry which is preliminary data.</text>
</comment>
<evidence type="ECO:0000256" key="10">
    <source>
        <dbReference type="ARBA" id="ARBA00048552"/>
    </source>
</evidence>
<feature type="coiled-coil region" evidence="12">
    <location>
        <begin position="407"/>
        <end position="434"/>
    </location>
</feature>
<evidence type="ECO:0000256" key="5">
    <source>
        <dbReference type="ARBA" id="ARBA00022679"/>
    </source>
</evidence>
<comment type="catalytic activity">
    <reaction evidence="10 11">
        <text>RNA(n) + a ribonucleoside 5'-triphosphate = RNA(n+1) + diphosphate</text>
        <dbReference type="Rhea" id="RHEA:21248"/>
        <dbReference type="Rhea" id="RHEA-COMP:14527"/>
        <dbReference type="Rhea" id="RHEA-COMP:17342"/>
        <dbReference type="ChEBI" id="CHEBI:33019"/>
        <dbReference type="ChEBI" id="CHEBI:61557"/>
        <dbReference type="ChEBI" id="CHEBI:140395"/>
        <dbReference type="EC" id="2.7.7.6"/>
    </reaction>
</comment>
<comment type="similarity">
    <text evidence="3 11">Belongs to the phage and mitochondrial RNA polymerase family.</text>
</comment>
<keyword evidence="5 11" id="KW-0808">Transferase</keyword>
<keyword evidence="16" id="KW-1185">Reference proteome</keyword>
<dbReference type="PROSITE" id="PS00489">
    <property type="entry name" value="RNA_POL_PHAGE_2"/>
    <property type="match status" value="1"/>
</dbReference>
<evidence type="ECO:0000313" key="16">
    <source>
        <dbReference type="Proteomes" id="UP001201262"/>
    </source>
</evidence>
<dbReference type="EMBL" id="JAJTJA010000007">
    <property type="protein sequence ID" value="KAH8696531.1"/>
    <property type="molecule type" value="Genomic_DNA"/>
</dbReference>
<organism evidence="15 16">
    <name type="scientific">Talaromyces proteolyticus</name>
    <dbReference type="NCBI Taxonomy" id="1131652"/>
    <lineage>
        <taxon>Eukaryota</taxon>
        <taxon>Fungi</taxon>
        <taxon>Dikarya</taxon>
        <taxon>Ascomycota</taxon>
        <taxon>Pezizomycotina</taxon>
        <taxon>Eurotiomycetes</taxon>
        <taxon>Eurotiomycetidae</taxon>
        <taxon>Eurotiales</taxon>
        <taxon>Trichocomaceae</taxon>
        <taxon>Talaromyces</taxon>
        <taxon>Talaromyces sect. Bacilispori</taxon>
    </lineage>
</organism>
<sequence length="1378" mass="156230">MLPRAAQRRNVFYQLRQSTEQLTLPWLCPAIYRRHTRLNRPEYASNTSTASPSDHRRRHSAFQPARHLATATDVSPLSYSGPHVPFENLNYGASNSYDKSNSPVSVHSLYDDPAIIIQESQLVTLPSVKRSHGIGGSIEDMIAKFSVCIQCGDTSMAAQVLDRMVKYHKFDTQLFLKLHNNYLEAVVNEMISIRRSDEAMSKALALQTWFEVKLPRGTLKPDAKTMAIMLRMTLRMLHGSRRDRTIRRYWNMVAENGFELEVLSMDILSERDLGEISQLCPTELPRQELKDIPFPEYDDEIKDTSDSVSVRETKQKGMGLDSLKQTLSIFPAGAEPLDAEPLDPEEYKEKQRTRQINLEKRAVQSAKERWNREMEDMKAMGIDTSNGGKNISGIMEQWYKDLLAKIKQELSIVAEELKMSAKQIKDEFSKERRDYGIFLRCLEPETLAALTIMHTIHMFARAGIETGVKVPVIVTTLGQEIQNELIASKILQTAPDAGRLREALKKIFENRNKKAGRIGFKKLAKENELLDPSSHWPVEVHAKIGSALLQLLFDCAKVPVMQENPQTKKSVIIMEPAFQHSYEIARGRRFGVLHAHPEMSRRLMRETPHAMQARHMPMLSEPKPWTGFDQGGFLGHRSQIMRCTPGDRLQRAYIKKALENNGIPEIRRSLDILGKTAWTINNDVFDVMVEAWNTGEEFSKIPPLDPEFDLPPKPAEDDVVGKSKYNEKLREIENMRSGLHSQRCFMNFQMEISRAYRNETFYLPHNMDFRGRAYPLPAYLNQMSADNARSLLLFKKPKQLGESGLKWLKIHLSNVFGFDKGSFKEREQFAMDHLDDVLDSANNGLHGKRWFLKAEDPWQCLAACCELRNALRLEDPTQYKSRLPIHQDGSCNGLQHYAALGGDMEGAQHVNLEPGDRPKDIYTGVSDYVSEKVRRDAAAGNEFAQLLEGKIRRKIVKQTVMTNVYGVTFVGAVRQVRRQLVAHYPDMEQPRGLCTYVARAIFEALSSIFSGAHSIQYWLGDCATRICQSISPEQLDELANKALSGEQVLESSGVVDKDEMDPLKLFKATIIWTTPLGLPVVQPYRNVKCHRVYTTLQSLNIQQDTTGSGPVSKRKQLQAFPPNFIHSLDATHMMLSSLECDHRGLQFAAVHDSFWTHACDIDVMNGALRDSFIRMHSDNVIGRLAAEFRVRYDGYLFLAKIPARNKIAQAILQHRKKAGSNMLPELMLEYQRQTLLRSDDPVMQEKGRAMQTAASIFDSMGGTNDDLAVASTLGESGTGVIPSGQRSVASFGSSVVDEKDPAIASLFSDLDPQCLDHESDQTVQQELDEAEAESASDPLEKKLNKEMVWAWLPLTFRDIPKKGEFDVNRLRNSQYFFS</sequence>
<keyword evidence="12" id="KW-0175">Coiled coil</keyword>
<dbReference type="PANTHER" id="PTHR10102">
    <property type="entry name" value="DNA-DIRECTED RNA POLYMERASE, MITOCHONDRIAL"/>
    <property type="match status" value="1"/>
</dbReference>
<proteinExistence type="inferred from homology"/>
<evidence type="ECO:0000256" key="9">
    <source>
        <dbReference type="ARBA" id="ARBA00023163"/>
    </source>
</evidence>
<feature type="region of interest" description="Disordered" evidence="13">
    <location>
        <begin position="42"/>
        <end position="63"/>
    </location>
</feature>
<dbReference type="SUPFAM" id="SSF56672">
    <property type="entry name" value="DNA/RNA polymerases"/>
    <property type="match status" value="1"/>
</dbReference>
<keyword evidence="8" id="KW-0496">Mitochondrion</keyword>
<evidence type="ECO:0000256" key="13">
    <source>
        <dbReference type="SAM" id="MobiDB-lite"/>
    </source>
</evidence>
<dbReference type="Gene3D" id="1.10.1320.10">
    <property type="entry name" value="DNA-directed RNA polymerase, N-terminal domain"/>
    <property type="match status" value="1"/>
</dbReference>
<accession>A0AAD4Q009</accession>
<keyword evidence="4 11" id="KW-0240">DNA-directed RNA polymerase</keyword>
<evidence type="ECO:0000259" key="14">
    <source>
        <dbReference type="SMART" id="SM01311"/>
    </source>
</evidence>
<keyword evidence="9 11" id="KW-0804">Transcription</keyword>
<dbReference type="GO" id="GO:0006390">
    <property type="term" value="P:mitochondrial transcription"/>
    <property type="evidence" value="ECO:0007669"/>
    <property type="project" value="TreeGrafter"/>
</dbReference>
<dbReference type="GO" id="GO:0001018">
    <property type="term" value="F:mitochondrial promoter sequence-specific DNA binding"/>
    <property type="evidence" value="ECO:0007669"/>
    <property type="project" value="TreeGrafter"/>
</dbReference>
<dbReference type="GeneID" id="70243436"/>
<keyword evidence="7" id="KW-0809">Transit peptide</keyword>
<evidence type="ECO:0000256" key="2">
    <source>
        <dbReference type="ARBA" id="ARBA00004173"/>
    </source>
</evidence>
<evidence type="ECO:0000256" key="6">
    <source>
        <dbReference type="ARBA" id="ARBA00022695"/>
    </source>
</evidence>
<dbReference type="InterPro" id="IPR046950">
    <property type="entry name" value="DNA-dir_Rpol_C_phage-type"/>
</dbReference>
<dbReference type="InterPro" id="IPR029262">
    <property type="entry name" value="RPOL_N"/>
</dbReference>
<dbReference type="GO" id="GO:0034245">
    <property type="term" value="C:mitochondrial DNA-directed RNA polymerase complex"/>
    <property type="evidence" value="ECO:0007669"/>
    <property type="project" value="TreeGrafter"/>
</dbReference>
<dbReference type="GO" id="GO:0003899">
    <property type="term" value="F:DNA-directed RNA polymerase activity"/>
    <property type="evidence" value="ECO:0007669"/>
    <property type="project" value="UniProtKB-EC"/>
</dbReference>
<dbReference type="FunFam" id="1.10.150.20:FF:000041">
    <property type="entry name" value="DNA-directed RNA polymerase"/>
    <property type="match status" value="1"/>
</dbReference>
<evidence type="ECO:0000256" key="11">
    <source>
        <dbReference type="RuleBase" id="RU003805"/>
    </source>
</evidence>
<dbReference type="EC" id="2.7.7.6" evidence="11"/>
<protein>
    <recommendedName>
        <fullName evidence="11">DNA-directed RNA polymerase</fullName>
        <ecNumber evidence="11">2.7.7.6</ecNumber>
    </recommendedName>
</protein>
<gene>
    <name evidence="15" type="ORF">BGW36DRAFT_343439</name>
</gene>
<dbReference type="FunFam" id="1.10.287.280:FF:000001">
    <property type="entry name" value="DNA-directed RNA polymerase"/>
    <property type="match status" value="1"/>
</dbReference>
<dbReference type="Proteomes" id="UP001201262">
    <property type="component" value="Unassembled WGS sequence"/>
</dbReference>
<dbReference type="Gene3D" id="1.10.287.280">
    <property type="match status" value="1"/>
</dbReference>
<dbReference type="Pfam" id="PF00940">
    <property type="entry name" value="RNA_pol"/>
    <property type="match status" value="1"/>
</dbReference>
<evidence type="ECO:0000256" key="8">
    <source>
        <dbReference type="ARBA" id="ARBA00023128"/>
    </source>
</evidence>
<dbReference type="RefSeq" id="XP_046071467.1">
    <property type="nucleotide sequence ID" value="XM_046213149.1"/>
</dbReference>
<name>A0AAD4Q009_9EURO</name>
<feature type="domain" description="DNA-directed RNA polymerase N-terminal" evidence="14">
    <location>
        <begin position="353"/>
        <end position="675"/>
    </location>
</feature>
<dbReference type="InterPro" id="IPR043502">
    <property type="entry name" value="DNA/RNA_pol_sf"/>
</dbReference>
<comment type="function">
    <text evidence="1 11">DNA-dependent RNA polymerase catalyzes the transcription of DNA into RNA using the four ribonucleoside triphosphates as substrates.</text>
</comment>
<dbReference type="SMART" id="SM01311">
    <property type="entry name" value="RPOL_N"/>
    <property type="match status" value="1"/>
</dbReference>
<evidence type="ECO:0000256" key="3">
    <source>
        <dbReference type="ARBA" id="ARBA00009493"/>
    </source>
</evidence>